<dbReference type="PANTHER" id="PTHR10587:SF125">
    <property type="entry name" value="POLYSACCHARIDE DEACETYLASE YHEN-RELATED"/>
    <property type="match status" value="1"/>
</dbReference>
<dbReference type="InterPro" id="IPR011330">
    <property type="entry name" value="Glyco_hydro/deAcase_b/a-brl"/>
</dbReference>
<reference evidence="2" key="1">
    <citation type="submission" date="2023-08" db="EMBL/GenBank/DDBJ databases">
        <title>The novel hydrolase IpcH responsible for the initial isoprocarb degradation step in Rhodococcus sp. D-6.</title>
        <authorList>
            <person name="Zhu Q."/>
        </authorList>
    </citation>
    <scope>NUCLEOTIDE SEQUENCE</scope>
    <source>
        <strain evidence="2">D-6</strain>
    </source>
</reference>
<name>A0AAU7USA5_9NOCA</name>
<gene>
    <name evidence="2" type="ORF">RBB84_15200</name>
</gene>
<protein>
    <submittedName>
        <fullName evidence="2">Polysaccharide deacetylase family protein</fullName>
    </submittedName>
</protein>
<dbReference type="AlphaFoldDB" id="A0AAU7USA5"/>
<accession>A0AAU7USA5</accession>
<dbReference type="PANTHER" id="PTHR10587">
    <property type="entry name" value="GLYCOSYL TRANSFERASE-RELATED"/>
    <property type="match status" value="1"/>
</dbReference>
<dbReference type="Pfam" id="PF01522">
    <property type="entry name" value="Polysacc_deac_1"/>
    <property type="match status" value="1"/>
</dbReference>
<dbReference type="KEGG" id="rhox:RBB84_15200"/>
<evidence type="ECO:0000259" key="1">
    <source>
        <dbReference type="PROSITE" id="PS51677"/>
    </source>
</evidence>
<dbReference type="GO" id="GO:0005975">
    <property type="term" value="P:carbohydrate metabolic process"/>
    <property type="evidence" value="ECO:0007669"/>
    <property type="project" value="InterPro"/>
</dbReference>
<dbReference type="SUPFAM" id="SSF88713">
    <property type="entry name" value="Glycoside hydrolase/deacetylase"/>
    <property type="match status" value="1"/>
</dbReference>
<dbReference type="Gene3D" id="3.20.20.370">
    <property type="entry name" value="Glycoside hydrolase/deacetylase"/>
    <property type="match status" value="1"/>
</dbReference>
<evidence type="ECO:0000313" key="2">
    <source>
        <dbReference type="EMBL" id="XBW02658.1"/>
    </source>
</evidence>
<feature type="domain" description="NodB homology" evidence="1">
    <location>
        <begin position="49"/>
        <end position="227"/>
    </location>
</feature>
<organism evidence="2">
    <name type="scientific">Rhodococcus sp. D-6</name>
    <dbReference type="NCBI Taxonomy" id="1387842"/>
    <lineage>
        <taxon>Bacteria</taxon>
        <taxon>Bacillati</taxon>
        <taxon>Actinomycetota</taxon>
        <taxon>Actinomycetes</taxon>
        <taxon>Mycobacteriales</taxon>
        <taxon>Nocardiaceae</taxon>
        <taxon>Rhodococcus</taxon>
    </lineage>
</organism>
<dbReference type="InterPro" id="IPR002509">
    <property type="entry name" value="NODB_dom"/>
</dbReference>
<dbReference type="RefSeq" id="WP_064256554.1">
    <property type="nucleotide sequence ID" value="NZ_CP132970.1"/>
</dbReference>
<dbReference type="InterPro" id="IPR050248">
    <property type="entry name" value="Polysacc_deacetylase_ArnD"/>
</dbReference>
<dbReference type="EMBL" id="CP132970">
    <property type="protein sequence ID" value="XBW02658.1"/>
    <property type="molecule type" value="Genomic_DNA"/>
</dbReference>
<dbReference type="GO" id="GO:0016810">
    <property type="term" value="F:hydrolase activity, acting on carbon-nitrogen (but not peptide) bonds"/>
    <property type="evidence" value="ECO:0007669"/>
    <property type="project" value="InterPro"/>
</dbReference>
<dbReference type="PROSITE" id="PS51677">
    <property type="entry name" value="NODB"/>
    <property type="match status" value="1"/>
</dbReference>
<sequence>MVSRRRTLVVVSAVLVVLVVVAVAIFQLSNSRTFQLFGALVHRVETPEKVVSLTLDDGPSVLTPQVLQTLEDADVPATFYVTGSELEQRPELGRAIVEAGHELGNHTATHRRMMLVGSGTVAEEIERTDAAIRETGFDGEITFRPPYGKKLVALPRYLDQHDRTTVMWDVEPDSDASDTETIVQTTLDETRPGSIILLHVMYASRTASLEAIPGIVDGLRAEGYRFVTVSELLDMQTS</sequence>
<proteinExistence type="predicted"/>